<feature type="domain" description="FecR N-terminal" evidence="3">
    <location>
        <begin position="26"/>
        <end position="67"/>
    </location>
</feature>
<evidence type="ECO:0000256" key="1">
    <source>
        <dbReference type="SAM" id="Phobius"/>
    </source>
</evidence>
<dbReference type="PIRSF" id="PIRSF018266">
    <property type="entry name" value="FecR"/>
    <property type="match status" value="1"/>
</dbReference>
<reference evidence="4 5" key="1">
    <citation type="submission" date="2017-04" db="EMBL/GenBank/DDBJ databases">
        <authorList>
            <person name="Afonso C.L."/>
            <person name="Miller P.J."/>
            <person name="Scott M.A."/>
            <person name="Spackman E."/>
            <person name="Goraichik I."/>
            <person name="Dimitrov K.M."/>
            <person name="Suarez D.L."/>
            <person name="Swayne D.E."/>
        </authorList>
    </citation>
    <scope>NUCLEOTIDE SEQUENCE [LARGE SCALE GENOMIC DNA]</scope>
    <source>
        <strain evidence="4 5">B5P</strain>
    </source>
</reference>
<evidence type="ECO:0000313" key="5">
    <source>
        <dbReference type="Proteomes" id="UP000193083"/>
    </source>
</evidence>
<dbReference type="EMBL" id="FXBL01000004">
    <property type="protein sequence ID" value="SMH28035.1"/>
    <property type="molecule type" value="Genomic_DNA"/>
</dbReference>
<keyword evidence="5" id="KW-1185">Reference proteome</keyword>
<evidence type="ECO:0000259" key="2">
    <source>
        <dbReference type="Pfam" id="PF04773"/>
    </source>
</evidence>
<dbReference type="Gene3D" id="3.55.50.30">
    <property type="match status" value="1"/>
</dbReference>
<dbReference type="Pfam" id="PF16220">
    <property type="entry name" value="DUF4880"/>
    <property type="match status" value="1"/>
</dbReference>
<keyword evidence="1" id="KW-0472">Membrane</keyword>
<dbReference type="Proteomes" id="UP000193083">
    <property type="component" value="Unassembled WGS sequence"/>
</dbReference>
<dbReference type="Pfam" id="PF04773">
    <property type="entry name" value="FecR"/>
    <property type="match status" value="1"/>
</dbReference>
<keyword evidence="1" id="KW-0812">Transmembrane</keyword>
<organism evidence="4 5">
    <name type="scientific">Mesorhizobium australicum</name>
    <dbReference type="NCBI Taxonomy" id="536018"/>
    <lineage>
        <taxon>Bacteria</taxon>
        <taxon>Pseudomonadati</taxon>
        <taxon>Pseudomonadota</taxon>
        <taxon>Alphaproteobacteria</taxon>
        <taxon>Hyphomicrobiales</taxon>
        <taxon>Phyllobacteriaceae</taxon>
        <taxon>Mesorhizobium</taxon>
    </lineage>
</organism>
<dbReference type="PANTHER" id="PTHR30273">
    <property type="entry name" value="PERIPLASMIC SIGNAL SENSOR AND SIGMA FACTOR ACTIVATOR FECR-RELATED"/>
    <property type="match status" value="1"/>
</dbReference>
<evidence type="ECO:0000259" key="3">
    <source>
        <dbReference type="Pfam" id="PF16220"/>
    </source>
</evidence>
<accession>A0A1X7MTI3</accession>
<dbReference type="AlphaFoldDB" id="A0A1X7MTI3"/>
<gene>
    <name evidence="4" type="ORF">SAMN02982922_0709</name>
</gene>
<keyword evidence="1" id="KW-1133">Transmembrane helix</keyword>
<dbReference type="InterPro" id="IPR006860">
    <property type="entry name" value="FecR"/>
</dbReference>
<dbReference type="Gene3D" id="2.60.120.1440">
    <property type="match status" value="1"/>
</dbReference>
<evidence type="ECO:0000313" key="4">
    <source>
        <dbReference type="EMBL" id="SMH28035.1"/>
    </source>
</evidence>
<feature type="transmembrane region" description="Helical" evidence="1">
    <location>
        <begin position="95"/>
        <end position="112"/>
    </location>
</feature>
<name>A0A1X7MTI3_9HYPH</name>
<dbReference type="InterPro" id="IPR032623">
    <property type="entry name" value="FecR_N"/>
</dbReference>
<protein>
    <submittedName>
        <fullName evidence="4">FecR family protein</fullName>
    </submittedName>
</protein>
<dbReference type="InterPro" id="IPR012373">
    <property type="entry name" value="Ferrdict_sens_TM"/>
</dbReference>
<feature type="domain" description="FecR protein" evidence="2">
    <location>
        <begin position="124"/>
        <end position="212"/>
    </location>
</feature>
<sequence>MSEKKDSEVRMPHKRLTTTQRRRNLEAADWIFRNGEAGRSSADEAEFQQWLDRDPENIRAYEAARRLMGEARMAIESDPALRDLRIKPRSAAKPILGSLLALFAAGTLFLLFDGPMRLQADRISGTGEMPVVALEDGSSVQLNASSAIAHDFDATRRTVRLLRGQAFFEVARDPDRPFTVEAGDVRVTALGTAFDVRLGSNETDVTVTHNAVLVEFADHADDALRLQEGEQAGYDHTSRARTVGPADGMLALAWRRGQLVVDNAPLSYVVEEMSRHFSGRIVIAGSELARRRVSGTMTVSDTDAALAFLEHALGVQTTRLGPVIVIRD</sequence>
<proteinExistence type="predicted"/>
<dbReference type="GO" id="GO:0016989">
    <property type="term" value="F:sigma factor antagonist activity"/>
    <property type="evidence" value="ECO:0007669"/>
    <property type="project" value="TreeGrafter"/>
</dbReference>
<dbReference type="PANTHER" id="PTHR30273:SF2">
    <property type="entry name" value="PROTEIN FECR"/>
    <property type="match status" value="1"/>
</dbReference>